<comment type="catalytic activity">
    <reaction evidence="8 10">
        <text>5-[(5-phospho-1-deoxy-D-ribulos-1-ylimino)methylamino]-1-(5-phospho-beta-D-ribosyl)imidazole-4-carboxamide + L-glutamine = D-erythro-1-(imidazol-4-yl)glycerol 3-phosphate + 5-amino-1-(5-phospho-beta-D-ribosyl)imidazole-4-carboxamide + L-glutamate + H(+)</text>
        <dbReference type="Rhea" id="RHEA:24793"/>
        <dbReference type="ChEBI" id="CHEBI:15378"/>
        <dbReference type="ChEBI" id="CHEBI:29985"/>
        <dbReference type="ChEBI" id="CHEBI:58278"/>
        <dbReference type="ChEBI" id="CHEBI:58359"/>
        <dbReference type="ChEBI" id="CHEBI:58475"/>
        <dbReference type="ChEBI" id="CHEBI:58525"/>
        <dbReference type="EC" id="4.3.2.10"/>
    </reaction>
</comment>
<comment type="catalytic activity">
    <reaction evidence="9 10">
        <text>L-glutamine + H2O = L-glutamate + NH4(+)</text>
        <dbReference type="Rhea" id="RHEA:15889"/>
        <dbReference type="ChEBI" id="CHEBI:15377"/>
        <dbReference type="ChEBI" id="CHEBI:28938"/>
        <dbReference type="ChEBI" id="CHEBI:29985"/>
        <dbReference type="ChEBI" id="CHEBI:58359"/>
        <dbReference type="EC" id="3.5.1.2"/>
    </reaction>
</comment>
<organism evidence="13 14">
    <name type="scientific">Hoeflea phototrophica (strain DSM 17068 / NCIMB 14078 / DFL-43)</name>
    <dbReference type="NCBI Taxonomy" id="411684"/>
    <lineage>
        <taxon>Bacteria</taxon>
        <taxon>Pseudomonadati</taxon>
        <taxon>Pseudomonadota</taxon>
        <taxon>Alphaproteobacteria</taxon>
        <taxon>Hyphomicrobiales</taxon>
        <taxon>Rhizobiaceae</taxon>
        <taxon>Hoeflea</taxon>
    </lineage>
</organism>
<dbReference type="OrthoDB" id="9807137at2"/>
<evidence type="ECO:0000256" key="5">
    <source>
        <dbReference type="ARBA" id="ARBA00022962"/>
    </source>
</evidence>
<evidence type="ECO:0000256" key="11">
    <source>
        <dbReference type="PIRSR" id="PIRSR000495-1"/>
    </source>
</evidence>
<dbReference type="EC" id="4.3.2.10" evidence="10"/>
<dbReference type="Pfam" id="PF00117">
    <property type="entry name" value="GATase"/>
    <property type="match status" value="1"/>
</dbReference>
<comment type="function">
    <text evidence="10">IGPS catalyzes the conversion of PRFAR and glutamine to IGP, AICAR and glutamate. The HisH subunit catalyzes the hydrolysis of glutamine to glutamate and ammonia as part of the synthesis of IGP and AICAR. The resulting ammonia molecule is channeled to the active site of HisF.</text>
</comment>
<protein>
    <recommendedName>
        <fullName evidence="10">Imidazole glycerol phosphate synthase subunit HisH</fullName>
        <ecNumber evidence="10">4.3.2.10</ecNumber>
    </recommendedName>
    <alternativeName>
        <fullName evidence="10">IGP synthase glutaminase subunit</fullName>
        <ecNumber evidence="10">3.5.1.2</ecNumber>
    </alternativeName>
    <alternativeName>
        <fullName evidence="10">IGP synthase subunit HisH</fullName>
    </alternativeName>
    <alternativeName>
        <fullName evidence="10">ImGP synthase subunit HisH</fullName>
        <shortName evidence="10">IGPS subunit HisH</shortName>
    </alternativeName>
</protein>
<dbReference type="NCBIfam" id="TIGR01855">
    <property type="entry name" value="IMP_synth_hisH"/>
    <property type="match status" value="1"/>
</dbReference>
<dbReference type="GO" id="GO:0004359">
    <property type="term" value="F:glutaminase activity"/>
    <property type="evidence" value="ECO:0007669"/>
    <property type="project" value="UniProtKB-EC"/>
</dbReference>
<evidence type="ECO:0000256" key="8">
    <source>
        <dbReference type="ARBA" id="ARBA00047838"/>
    </source>
</evidence>
<evidence type="ECO:0000256" key="4">
    <source>
        <dbReference type="ARBA" id="ARBA00022801"/>
    </source>
</evidence>
<dbReference type="STRING" id="411684.HPDFL43_01680"/>
<dbReference type="GO" id="GO:0000107">
    <property type="term" value="F:imidazoleglycerol-phosphate synthase activity"/>
    <property type="evidence" value="ECO:0007669"/>
    <property type="project" value="UniProtKB-UniRule"/>
</dbReference>
<reference evidence="13 14" key="1">
    <citation type="submission" date="2007-10" db="EMBL/GenBank/DDBJ databases">
        <authorList>
            <person name="Wagner-Dobler I."/>
            <person name="Ferriera S."/>
            <person name="Johnson J."/>
            <person name="Kravitz S."/>
            <person name="Beeson K."/>
            <person name="Sutton G."/>
            <person name="Rogers Y.-H."/>
            <person name="Friedman R."/>
            <person name="Frazier M."/>
            <person name="Venter J.C."/>
        </authorList>
    </citation>
    <scope>NUCLEOTIDE SEQUENCE [LARGE SCALE GENOMIC DNA]</scope>
    <source>
        <strain evidence="13 14">DFL-43</strain>
    </source>
</reference>
<gene>
    <name evidence="10" type="primary">hisH</name>
    <name evidence="13" type="ORF">HPDFL43_01680</name>
</gene>
<comment type="subcellular location">
    <subcellularLocation>
        <location evidence="10">Cytoplasm</location>
    </subcellularLocation>
</comment>
<sequence length="207" mass="22795">MTPITIIDYGTSNLGSMKNMLKKLGVASRFATTAEEVMAAEKIILPGVGAFDAGMRTLKASGMVDALNFKVLEERVPIMGVCLGMQMMGLASEEGSEAGLGWIDARAIQFRSQDHPGMRVPHMGWNEARGVKPSPVLSEPPERLRFYFANSYHVVCANPADVLLETEYAGFHFTSAIEKGHIRGAQFHPEKSHRYGMWFLNNFASRA</sequence>
<keyword evidence="10" id="KW-0963">Cytoplasm</keyword>
<dbReference type="PROSITE" id="PS51273">
    <property type="entry name" value="GATASE_TYPE_1"/>
    <property type="match status" value="1"/>
</dbReference>
<keyword evidence="4 10" id="KW-0378">Hydrolase</keyword>
<dbReference type="Proteomes" id="UP000004291">
    <property type="component" value="Chromosome"/>
</dbReference>
<dbReference type="GO" id="GO:0005737">
    <property type="term" value="C:cytoplasm"/>
    <property type="evidence" value="ECO:0007669"/>
    <property type="project" value="UniProtKB-SubCell"/>
</dbReference>
<evidence type="ECO:0000256" key="10">
    <source>
        <dbReference type="HAMAP-Rule" id="MF_00278"/>
    </source>
</evidence>
<dbReference type="RefSeq" id="WP_007196128.1">
    <property type="nucleotide sequence ID" value="NZ_CM002917.1"/>
</dbReference>
<feature type="domain" description="Glutamine amidotransferase" evidence="12">
    <location>
        <begin position="6"/>
        <end position="203"/>
    </location>
</feature>
<dbReference type="UniPathway" id="UPA00031">
    <property type="reaction ID" value="UER00010"/>
</dbReference>
<evidence type="ECO:0000313" key="13">
    <source>
        <dbReference type="EMBL" id="EDQ34867.1"/>
    </source>
</evidence>
<dbReference type="PANTHER" id="PTHR42701">
    <property type="entry name" value="IMIDAZOLE GLYCEROL PHOSPHATE SYNTHASE SUBUNIT HISH"/>
    <property type="match status" value="1"/>
</dbReference>
<dbReference type="InterPro" id="IPR029062">
    <property type="entry name" value="Class_I_gatase-like"/>
</dbReference>
<dbReference type="EC" id="3.5.1.2" evidence="10"/>
<feature type="active site" evidence="10 11">
    <location>
        <position position="188"/>
    </location>
</feature>
<dbReference type="EMBL" id="ABIA03000002">
    <property type="protein sequence ID" value="EDQ34867.1"/>
    <property type="molecule type" value="Genomic_DNA"/>
</dbReference>
<accession>A9CZX0</accession>
<evidence type="ECO:0000313" key="14">
    <source>
        <dbReference type="Proteomes" id="UP000004291"/>
    </source>
</evidence>
<feature type="active site" description="Nucleophile" evidence="10 11">
    <location>
        <position position="82"/>
    </location>
</feature>
<evidence type="ECO:0000256" key="7">
    <source>
        <dbReference type="ARBA" id="ARBA00023239"/>
    </source>
</evidence>
<evidence type="ECO:0000256" key="3">
    <source>
        <dbReference type="ARBA" id="ARBA00022605"/>
    </source>
</evidence>
<keyword evidence="3 10" id="KW-0028">Amino-acid biosynthesis</keyword>
<dbReference type="eggNOG" id="COG0118">
    <property type="taxonomic scope" value="Bacteria"/>
</dbReference>
<dbReference type="PIRSF" id="PIRSF000495">
    <property type="entry name" value="Amidotransf_hisH"/>
    <property type="match status" value="1"/>
</dbReference>
<keyword evidence="5 10" id="KW-0315">Glutamine amidotransferase</keyword>
<dbReference type="GO" id="GO:0000105">
    <property type="term" value="P:L-histidine biosynthetic process"/>
    <property type="evidence" value="ECO:0007669"/>
    <property type="project" value="UniProtKB-UniRule"/>
</dbReference>
<comment type="subunit">
    <text evidence="2 10">Heterodimer of HisH and HisF.</text>
</comment>
<comment type="pathway">
    <text evidence="1 10">Amino-acid biosynthesis; L-histidine biosynthesis; L-histidine from 5-phospho-alpha-D-ribose 1-diphosphate: step 5/9.</text>
</comment>
<dbReference type="GO" id="GO:0016829">
    <property type="term" value="F:lyase activity"/>
    <property type="evidence" value="ECO:0007669"/>
    <property type="project" value="UniProtKB-KW"/>
</dbReference>
<evidence type="ECO:0000259" key="12">
    <source>
        <dbReference type="Pfam" id="PF00117"/>
    </source>
</evidence>
<evidence type="ECO:0000256" key="9">
    <source>
        <dbReference type="ARBA" id="ARBA00049534"/>
    </source>
</evidence>
<evidence type="ECO:0000256" key="1">
    <source>
        <dbReference type="ARBA" id="ARBA00005091"/>
    </source>
</evidence>
<dbReference type="AlphaFoldDB" id="A9CZX0"/>
<keyword evidence="6 10" id="KW-0368">Histidine biosynthesis</keyword>
<keyword evidence="13" id="KW-0808">Transferase</keyword>
<proteinExistence type="inferred from homology"/>
<feature type="active site" evidence="10 11">
    <location>
        <position position="190"/>
    </location>
</feature>
<comment type="caution">
    <text evidence="13">The sequence shown here is derived from an EMBL/GenBank/DDBJ whole genome shotgun (WGS) entry which is preliminary data.</text>
</comment>
<keyword evidence="14" id="KW-1185">Reference proteome</keyword>
<reference evidence="13 14" key="2">
    <citation type="submission" date="2012-06" db="EMBL/GenBank/DDBJ databases">
        <authorList>
            <person name="Fiebig A."/>
        </authorList>
    </citation>
    <scope>NUCLEOTIDE SEQUENCE [LARGE SCALE GENOMIC DNA]</scope>
    <source>
        <strain evidence="13 14">DFL-43</strain>
    </source>
</reference>
<evidence type="ECO:0000256" key="6">
    <source>
        <dbReference type="ARBA" id="ARBA00023102"/>
    </source>
</evidence>
<dbReference type="PANTHER" id="PTHR42701:SF1">
    <property type="entry name" value="IMIDAZOLE GLYCEROL PHOSPHATE SYNTHASE SUBUNIT HISH"/>
    <property type="match status" value="1"/>
</dbReference>
<keyword evidence="7 10" id="KW-0456">Lyase</keyword>
<dbReference type="HAMAP" id="MF_00278">
    <property type="entry name" value="HisH"/>
    <property type="match status" value="1"/>
</dbReference>
<dbReference type="SUPFAM" id="SSF52317">
    <property type="entry name" value="Class I glutamine amidotransferase-like"/>
    <property type="match status" value="1"/>
</dbReference>
<name>A9CZX0_HOEPD</name>
<dbReference type="Gene3D" id="3.40.50.880">
    <property type="match status" value="1"/>
</dbReference>
<dbReference type="CDD" id="cd01748">
    <property type="entry name" value="GATase1_IGP_Synthase"/>
    <property type="match status" value="1"/>
</dbReference>
<dbReference type="InterPro" id="IPR017926">
    <property type="entry name" value="GATASE"/>
</dbReference>
<dbReference type="HOGENOM" id="CLU_071837_2_0_5"/>
<evidence type="ECO:0000256" key="2">
    <source>
        <dbReference type="ARBA" id="ARBA00011152"/>
    </source>
</evidence>
<dbReference type="InterPro" id="IPR010139">
    <property type="entry name" value="Imidazole-glycPsynth_HisH"/>
</dbReference>